<name>A0ABD0LHX9_9CAEN</name>
<evidence type="ECO:0000313" key="2">
    <source>
        <dbReference type="Proteomes" id="UP001519460"/>
    </source>
</evidence>
<reference evidence="1 2" key="1">
    <citation type="journal article" date="2023" name="Sci. Data">
        <title>Genome assembly of the Korean intertidal mud-creeper Batillaria attramentaria.</title>
        <authorList>
            <person name="Patra A.K."/>
            <person name="Ho P.T."/>
            <person name="Jun S."/>
            <person name="Lee S.J."/>
            <person name="Kim Y."/>
            <person name="Won Y.J."/>
        </authorList>
    </citation>
    <scope>NUCLEOTIDE SEQUENCE [LARGE SCALE GENOMIC DNA]</scope>
    <source>
        <strain evidence="1">Wonlab-2016</strain>
    </source>
</reference>
<comment type="caution">
    <text evidence="1">The sequence shown here is derived from an EMBL/GenBank/DDBJ whole genome shotgun (WGS) entry which is preliminary data.</text>
</comment>
<organism evidence="1 2">
    <name type="scientific">Batillaria attramentaria</name>
    <dbReference type="NCBI Taxonomy" id="370345"/>
    <lineage>
        <taxon>Eukaryota</taxon>
        <taxon>Metazoa</taxon>
        <taxon>Spiralia</taxon>
        <taxon>Lophotrochozoa</taxon>
        <taxon>Mollusca</taxon>
        <taxon>Gastropoda</taxon>
        <taxon>Caenogastropoda</taxon>
        <taxon>Sorbeoconcha</taxon>
        <taxon>Cerithioidea</taxon>
        <taxon>Batillariidae</taxon>
        <taxon>Batillaria</taxon>
    </lineage>
</organism>
<proteinExistence type="predicted"/>
<accession>A0ABD0LHX9</accession>
<dbReference type="AlphaFoldDB" id="A0ABD0LHX9"/>
<keyword evidence="2" id="KW-1185">Reference proteome</keyword>
<dbReference type="EMBL" id="JACVVK020000049">
    <property type="protein sequence ID" value="KAK7498708.1"/>
    <property type="molecule type" value="Genomic_DNA"/>
</dbReference>
<gene>
    <name evidence="1" type="ORF">BaRGS_00010085</name>
</gene>
<evidence type="ECO:0000313" key="1">
    <source>
        <dbReference type="EMBL" id="KAK7498708.1"/>
    </source>
</evidence>
<sequence length="124" mass="14202">MANTDVEISHTTMYMYGRENECSQSGKSVGWLYSTAAETHTEHSISTATTAHFGKLRMTRMCKVCSYARIPGKSSYRTENKTLFDSHTLNWRLVITDARQKSVGVRLQALCLSTFWIEMVPLWR</sequence>
<dbReference type="Proteomes" id="UP001519460">
    <property type="component" value="Unassembled WGS sequence"/>
</dbReference>
<protein>
    <submittedName>
        <fullName evidence="1">Uncharacterized protein</fullName>
    </submittedName>
</protein>